<dbReference type="SMART" id="SM00409">
    <property type="entry name" value="IG"/>
    <property type="match status" value="3"/>
</dbReference>
<evidence type="ECO:0000313" key="11">
    <source>
        <dbReference type="EMBL" id="KAL2079146.1"/>
    </source>
</evidence>
<feature type="domain" description="Ig-like" evidence="10">
    <location>
        <begin position="912"/>
        <end position="999"/>
    </location>
</feature>
<keyword evidence="12" id="KW-1185">Reference proteome</keyword>
<comment type="caution">
    <text evidence="11">The sequence shown here is derived from an EMBL/GenBank/DDBJ whole genome shotgun (WGS) entry which is preliminary data.</text>
</comment>
<evidence type="ECO:0000256" key="3">
    <source>
        <dbReference type="ARBA" id="ARBA00023136"/>
    </source>
</evidence>
<keyword evidence="8" id="KW-1133">Transmembrane helix</keyword>
<feature type="transmembrane region" description="Helical" evidence="8">
    <location>
        <begin position="1013"/>
        <end position="1036"/>
    </location>
</feature>
<dbReference type="InterPro" id="IPR003598">
    <property type="entry name" value="Ig_sub2"/>
</dbReference>
<feature type="domain" description="Ig-like" evidence="10">
    <location>
        <begin position="307"/>
        <end position="427"/>
    </location>
</feature>
<accession>A0ABD1IZ35</accession>
<dbReference type="EMBL" id="JBHFQA010000022">
    <property type="protein sequence ID" value="KAL2079146.1"/>
    <property type="molecule type" value="Genomic_DNA"/>
</dbReference>
<dbReference type="GO" id="GO:0050863">
    <property type="term" value="P:regulation of T cell activation"/>
    <property type="evidence" value="ECO:0007669"/>
    <property type="project" value="UniProtKB-ARBA"/>
</dbReference>
<dbReference type="SMART" id="SM00408">
    <property type="entry name" value="IGc2"/>
    <property type="match status" value="3"/>
</dbReference>
<dbReference type="SUPFAM" id="SSF48726">
    <property type="entry name" value="Immunoglobulin"/>
    <property type="match status" value="6"/>
</dbReference>
<dbReference type="InterPro" id="IPR013106">
    <property type="entry name" value="Ig_V-set"/>
</dbReference>
<dbReference type="PANTHER" id="PTHR24100:SF149">
    <property type="entry name" value="BG-LIKE ANTIGEN 1-RELATED"/>
    <property type="match status" value="1"/>
</dbReference>
<proteinExistence type="predicted"/>
<evidence type="ECO:0000259" key="10">
    <source>
        <dbReference type="PROSITE" id="PS50835"/>
    </source>
</evidence>
<dbReference type="FunFam" id="2.60.40.10:FF:000142">
    <property type="entry name" value="V-set domain-containing T-cell activation inhibitor 1"/>
    <property type="match status" value="3"/>
</dbReference>
<dbReference type="SMART" id="SM00477">
    <property type="entry name" value="NUC"/>
    <property type="match status" value="1"/>
</dbReference>
<evidence type="ECO:0000313" key="12">
    <source>
        <dbReference type="Proteomes" id="UP001591681"/>
    </source>
</evidence>
<dbReference type="InterPro" id="IPR003599">
    <property type="entry name" value="Ig_sub"/>
</dbReference>
<name>A0ABD1IZ35_9TELE</name>
<keyword evidence="5" id="KW-0325">Glycoprotein</keyword>
<keyword evidence="6" id="KW-0393">Immunoglobulin domain</keyword>
<keyword evidence="3 8" id="KW-0472">Membrane</keyword>
<dbReference type="Pfam" id="PF22705">
    <property type="entry name" value="C2-set_3"/>
    <property type="match status" value="3"/>
</dbReference>
<dbReference type="InterPro" id="IPR013320">
    <property type="entry name" value="ConA-like_dom_sf"/>
</dbReference>
<organism evidence="11 12">
    <name type="scientific">Coilia grayii</name>
    <name type="common">Gray's grenadier anchovy</name>
    <dbReference type="NCBI Taxonomy" id="363190"/>
    <lineage>
        <taxon>Eukaryota</taxon>
        <taxon>Metazoa</taxon>
        <taxon>Chordata</taxon>
        <taxon>Craniata</taxon>
        <taxon>Vertebrata</taxon>
        <taxon>Euteleostomi</taxon>
        <taxon>Actinopterygii</taxon>
        <taxon>Neopterygii</taxon>
        <taxon>Teleostei</taxon>
        <taxon>Clupei</taxon>
        <taxon>Clupeiformes</taxon>
        <taxon>Clupeoidei</taxon>
        <taxon>Engraulidae</taxon>
        <taxon>Coilinae</taxon>
        <taxon>Coilia</taxon>
    </lineage>
</organism>
<dbReference type="InterPro" id="IPR013783">
    <property type="entry name" value="Ig-like_fold"/>
</dbReference>
<dbReference type="SMART" id="SM00892">
    <property type="entry name" value="Endonuclease_NS"/>
    <property type="match status" value="1"/>
</dbReference>
<dbReference type="InterPro" id="IPR020821">
    <property type="entry name" value="ENPP1-3/EXOG-like_nuc-like"/>
</dbReference>
<keyword evidence="4" id="KW-1015">Disulfide bond</keyword>
<evidence type="ECO:0000256" key="7">
    <source>
        <dbReference type="SAM" id="MobiDB-lite"/>
    </source>
</evidence>
<dbReference type="GO" id="GO:1903037">
    <property type="term" value="P:regulation of leukocyte cell-cell adhesion"/>
    <property type="evidence" value="ECO:0007669"/>
    <property type="project" value="UniProtKB-ARBA"/>
</dbReference>
<keyword evidence="8" id="KW-0812">Transmembrane</keyword>
<comment type="subcellular location">
    <subcellularLocation>
        <location evidence="1">Membrane</location>
    </subcellularLocation>
</comment>
<dbReference type="InterPro" id="IPR007110">
    <property type="entry name" value="Ig-like_dom"/>
</dbReference>
<dbReference type="Pfam" id="PF07686">
    <property type="entry name" value="V-set"/>
    <property type="match status" value="3"/>
</dbReference>
<dbReference type="InterPro" id="IPR036179">
    <property type="entry name" value="Ig-like_dom_sf"/>
</dbReference>
<dbReference type="Gene3D" id="2.60.120.920">
    <property type="match status" value="3"/>
</dbReference>
<evidence type="ECO:0000256" key="5">
    <source>
        <dbReference type="ARBA" id="ARBA00023180"/>
    </source>
</evidence>
<evidence type="ECO:0000256" key="6">
    <source>
        <dbReference type="ARBA" id="ARBA00023319"/>
    </source>
</evidence>
<dbReference type="InterPro" id="IPR050504">
    <property type="entry name" value="IgSF_BTN/MOG"/>
</dbReference>
<feature type="transmembrane region" description="Helical" evidence="8">
    <location>
        <begin position="1461"/>
        <end position="1486"/>
    </location>
</feature>
<keyword evidence="2 9" id="KW-0732">Signal</keyword>
<feature type="domain" description="Ig-like" evidence="10">
    <location>
        <begin position="1239"/>
        <end position="1340"/>
    </location>
</feature>
<evidence type="ECO:0000256" key="4">
    <source>
        <dbReference type="ARBA" id="ARBA00023157"/>
    </source>
</evidence>
<dbReference type="InterPro" id="IPR044929">
    <property type="entry name" value="DNA/RNA_non-sp_Endonuclease_sf"/>
</dbReference>
<dbReference type="Gene3D" id="2.60.40.10">
    <property type="entry name" value="Immunoglobulins"/>
    <property type="match status" value="6"/>
</dbReference>
<sequence>MQGFNMKTSHLVCLVLLPVLCQARVTTFSQCPAFFVDGQSPTILQDPYNNNRYQQICQCLLNQNSKPQYFYATLYDTQNKIPVYSAYKLSHADINREDRWYVEPQLDGGSYECMGGLNQIPIANRGQRQALNRDYEKSGFHKGHLFPVYHTSSSSAMLATSTLTNAAPQDPAFNSGSWRVHEDAMVELARNCLQAFMVTGVVPGNTVIGNGVRVAKYYWSALCCLEKKGRHSQAFIGPDNNGQVQGLSVKELDKWLSGLHQFNTAFTVFEFCLCLQVDWDSVEPKAMLWTWVCLMGPLTLSVVATVPEDFVSQFNVTVPHGPVTAPLGSSVILPCAVTPSFSVVPFIVQWHRPNKKQTNILLYEDQKIQEASADPQYRGRASLVGDLEKGDASLKLENLTLADRGGYVCLVNGLIWVDKAQLDLSLTVVGSIPVISKTDVVTGQVNVTCVSDGWSPQPKLTWRHKQGEEIQNVLGYTYSTDTAGLVSASSWLLVSPSKSEWISCSVCLSDEEMRESRLLPQSTRPQTVTPDTTGLWKGAFISGFILLLLAKQCTALPPPQRLYHSFHETRSLLIVFNLIYLANTEVETPKATDEDSRTMSAGNEQTLQTAEMETNTENPDMVDTKTMTDNPIMQIPDFHYCKREDTYKAEPKNHKTASKGRLCEIEFTYVTSEDKCSLHQQYWERSFEWTDFQFWCTGVCSATAERKPDVPLSLTPENGFWLLCFQKGRGHYANTEPPTHMEFRSPRTLGMIGICVELQVDCDTALFKDMPWIWVYLLGVFVLKVTAEAPGKFNVTVPHGPITAPLGSSVILPCAVTPSFSVVPYKVLWYRPGKQEPTVLLYEHYKMQEASADPQYRGRASLVGDLEKGDASLKLENLTLADRGGYMCLVNGFTWVDEAYFDLTLKVVGSVPVLSYTDVVAGQVNVTCVSDGWSPQPTLTWRHRQGDEIRNVPGQTYSTDAAGLVSVRSWLLVSPSKSEWISCSVRLSDEEMRESRLLPQSTIQTDDTDDTGMWRAAFITTLVLALLGLGLLFLSYRKGYISVSKKGIGEKTPSTATEGTDKNADLVEPVLLKGESVQCMEKPQVAEKSTNTVTPEMTEKSTTDAQIIRIPGLDTVKGNAVQLTLDESTAPDFLKVRGKSVTCKDPGKMAAQGTQHPHVLCRERLSSYQHYWEVMDNNSRSEMVDFGRVEIRQHLQEWESWYVGVCTSTAADSVICRGMLWIWAYLFAVFTLDVTAKAPGKFNVTVPHGPITAPLGSSVILQCAVTPSFSVVPYKVQWYRPDKEKTTILLYEDHKIQEASADPQYRGRASLVGDLEKGDASLKLENLTLADRGGYVCLVNGFTWVDKSHLDLKVKVVGSVPVLSYTDVVVGQVNVTCVSDGWSPQPTLTWRHRQGDEIRNVPGQTYSTAASGLVSVSSWLLVSPSKSEWISCSVHLSDEEMRESRLLPQSTMQMDDTDDTAMWKAAFITTLVLALLGLGLLFLSYWKGYISVSRKGIIEMPSSTGTDENVQNVPNPQVTEKSTNTITPDMTEMSTTTEAQIIKIQGLPDTVRGNAVQLTLDEETAPVFLKVRGQSVTCKDPGKMAAQGNHHPHVLCKERLSSHQHYWEVMDNRMSFLKPLQEWQSWLVYIFEE</sequence>
<dbReference type="SUPFAM" id="SSF54060">
    <property type="entry name" value="His-Me finger endonucleases"/>
    <property type="match status" value="1"/>
</dbReference>
<dbReference type="SUPFAM" id="SSF49899">
    <property type="entry name" value="Concanavalin A-like lectins/glucanases"/>
    <property type="match status" value="3"/>
</dbReference>
<dbReference type="InterPro" id="IPR001604">
    <property type="entry name" value="Endo_G_ENPP1-like_dom"/>
</dbReference>
<feature type="domain" description="Ig-like" evidence="10">
    <location>
        <begin position="433"/>
        <end position="520"/>
    </location>
</feature>
<feature type="domain" description="Ig-like" evidence="10">
    <location>
        <begin position="790"/>
        <end position="891"/>
    </location>
</feature>
<evidence type="ECO:0000256" key="9">
    <source>
        <dbReference type="SAM" id="SignalP"/>
    </source>
</evidence>
<dbReference type="InterPro" id="IPR053896">
    <property type="entry name" value="BTN3A2-like_Ig-C"/>
</dbReference>
<evidence type="ECO:0000256" key="8">
    <source>
        <dbReference type="SAM" id="Phobius"/>
    </source>
</evidence>
<dbReference type="Gene3D" id="3.40.570.10">
    <property type="entry name" value="Extracellular Endonuclease, subunit A"/>
    <property type="match status" value="1"/>
</dbReference>
<dbReference type="SMART" id="SM00406">
    <property type="entry name" value="IGv"/>
    <property type="match status" value="3"/>
</dbReference>
<evidence type="ECO:0000256" key="2">
    <source>
        <dbReference type="ARBA" id="ARBA00022729"/>
    </source>
</evidence>
<dbReference type="InterPro" id="IPR044925">
    <property type="entry name" value="His-Me_finger_sf"/>
</dbReference>
<feature type="domain" description="Ig-like" evidence="10">
    <location>
        <begin position="1361"/>
        <end position="1448"/>
    </location>
</feature>
<dbReference type="Pfam" id="PF01223">
    <property type="entry name" value="Endonuclease_NS"/>
    <property type="match status" value="1"/>
</dbReference>
<dbReference type="Proteomes" id="UP001591681">
    <property type="component" value="Unassembled WGS sequence"/>
</dbReference>
<dbReference type="PANTHER" id="PTHR24100">
    <property type="entry name" value="BUTYROPHILIN"/>
    <property type="match status" value="1"/>
</dbReference>
<feature type="signal peptide" evidence="9">
    <location>
        <begin position="1"/>
        <end position="23"/>
    </location>
</feature>
<gene>
    <name evidence="11" type="ORF">ACEWY4_024890</name>
</gene>
<reference evidence="11 12" key="1">
    <citation type="submission" date="2024-09" db="EMBL/GenBank/DDBJ databases">
        <title>A chromosome-level genome assembly of Gray's grenadier anchovy, Coilia grayii.</title>
        <authorList>
            <person name="Fu Z."/>
        </authorList>
    </citation>
    <scope>NUCLEOTIDE SEQUENCE [LARGE SCALE GENOMIC DNA]</scope>
    <source>
        <strain evidence="11">G4</strain>
        <tissue evidence="11">Muscle</tissue>
    </source>
</reference>
<feature type="chain" id="PRO_5044807035" description="Ig-like domain-containing protein" evidence="9">
    <location>
        <begin position="24"/>
        <end position="1633"/>
    </location>
</feature>
<dbReference type="InterPro" id="IPR043136">
    <property type="entry name" value="B30.2/SPRY_sf"/>
</dbReference>
<dbReference type="GO" id="GO:0016020">
    <property type="term" value="C:membrane"/>
    <property type="evidence" value="ECO:0007669"/>
    <property type="project" value="UniProtKB-SubCell"/>
</dbReference>
<feature type="region of interest" description="Disordered" evidence="7">
    <location>
        <begin position="1503"/>
        <end position="1523"/>
    </location>
</feature>
<protein>
    <recommendedName>
        <fullName evidence="10">Ig-like domain-containing protein</fullName>
    </recommendedName>
</protein>
<dbReference type="PROSITE" id="PS50835">
    <property type="entry name" value="IG_LIKE"/>
    <property type="match status" value="6"/>
</dbReference>
<evidence type="ECO:0000256" key="1">
    <source>
        <dbReference type="ARBA" id="ARBA00004370"/>
    </source>
</evidence>